<dbReference type="PANTHER" id="PTHR28160">
    <property type="entry name" value="54S RIBOSOMAL PROTEIN L15, MITOCHONDRIAL"/>
    <property type="match status" value="1"/>
</dbReference>
<organism evidence="4 5">
    <name type="scientific">Rhizoctonia solani</name>
    <dbReference type="NCBI Taxonomy" id="456999"/>
    <lineage>
        <taxon>Eukaryota</taxon>
        <taxon>Fungi</taxon>
        <taxon>Dikarya</taxon>
        <taxon>Basidiomycota</taxon>
        <taxon>Agaricomycotina</taxon>
        <taxon>Agaricomycetes</taxon>
        <taxon>Cantharellales</taxon>
        <taxon>Ceratobasidiaceae</taxon>
        <taxon>Rhizoctonia</taxon>
    </lineage>
</organism>
<dbReference type="InterPro" id="IPR000999">
    <property type="entry name" value="RNase_III_dom"/>
</dbReference>
<evidence type="ECO:0000259" key="3">
    <source>
        <dbReference type="Pfam" id="PF14622"/>
    </source>
</evidence>
<gene>
    <name evidence="4" type="ORF">RSOLAG22IIIB_11853</name>
</gene>
<dbReference type="GO" id="GO:0003735">
    <property type="term" value="F:structural constituent of ribosome"/>
    <property type="evidence" value="ECO:0007669"/>
    <property type="project" value="InterPro"/>
</dbReference>
<dbReference type="GO" id="GO:0005762">
    <property type="term" value="C:mitochondrial large ribosomal subunit"/>
    <property type="evidence" value="ECO:0007669"/>
    <property type="project" value="InterPro"/>
</dbReference>
<dbReference type="GO" id="GO:0032543">
    <property type="term" value="P:mitochondrial translation"/>
    <property type="evidence" value="ECO:0007669"/>
    <property type="project" value="InterPro"/>
</dbReference>
<keyword evidence="2" id="KW-0732">Signal</keyword>
<dbReference type="GO" id="GO:0004525">
    <property type="term" value="F:ribonuclease III activity"/>
    <property type="evidence" value="ECO:0007669"/>
    <property type="project" value="InterPro"/>
</dbReference>
<accession>A0A0K6GAE3</accession>
<feature type="region of interest" description="Disordered" evidence="1">
    <location>
        <begin position="65"/>
        <end position="84"/>
    </location>
</feature>
<evidence type="ECO:0000313" key="5">
    <source>
        <dbReference type="Proteomes" id="UP000044841"/>
    </source>
</evidence>
<name>A0A0K6GAE3_9AGAM</name>
<feature type="chain" id="PRO_5005502720" description="RNase III domain-containing protein" evidence="2">
    <location>
        <begin position="18"/>
        <end position="318"/>
    </location>
</feature>
<feature type="domain" description="RNase III" evidence="3">
    <location>
        <begin position="108"/>
        <end position="272"/>
    </location>
</feature>
<dbReference type="GO" id="GO:0006396">
    <property type="term" value="P:RNA processing"/>
    <property type="evidence" value="ECO:0007669"/>
    <property type="project" value="InterPro"/>
</dbReference>
<dbReference type="InterPro" id="IPR036389">
    <property type="entry name" value="RNase_III_sf"/>
</dbReference>
<protein>
    <recommendedName>
        <fullName evidence="3">RNase III domain-containing protein</fullName>
    </recommendedName>
</protein>
<dbReference type="PANTHER" id="PTHR28160:SF1">
    <property type="entry name" value="LARGE RIBOSOMAL SUBUNIT PROTEIN ML57"/>
    <property type="match status" value="1"/>
</dbReference>
<dbReference type="AlphaFoldDB" id="A0A0K6GAE3"/>
<dbReference type="Proteomes" id="UP000044841">
    <property type="component" value="Unassembled WGS sequence"/>
</dbReference>
<dbReference type="EMBL" id="CYGV01001575">
    <property type="protein sequence ID" value="CUA75583.1"/>
    <property type="molecule type" value="Genomic_DNA"/>
</dbReference>
<evidence type="ECO:0000256" key="2">
    <source>
        <dbReference type="SAM" id="SignalP"/>
    </source>
</evidence>
<dbReference type="InterPro" id="IPR040030">
    <property type="entry name" value="Ribosomal_mL57"/>
</dbReference>
<sequence>MILSGSTLRLWFPLMIARHCTTSARILVQNGSIARRAITDSKRLAIIRYASTRSLNLAVVPRHPPQTRAGHWQTRRPGYETRPPILPSSDEDVVDYFRKLLPPLEFPEEVAVRLITHNSWRDGVNHNNKQAFMGRRVLNAYLMAFFHAHTTLTPTPPLTQPPSDPPPDLKVSQLPSPTDVLEQDFDNLSELVLHTRALGEYVGAAWQLEKVMRWVPNVDHHTDIGGIRVDEGGSSGFYKIRGTTVEAVVGGVFYQFGGIAAHRLFHTRVLPHLTFLLPTEYRKPAEAACRHLGGASVPILLPSQLPHVQLENAGGMSV</sequence>
<dbReference type="Gene3D" id="1.10.1520.10">
    <property type="entry name" value="Ribonuclease III domain"/>
    <property type="match status" value="1"/>
</dbReference>
<reference evidence="4 5" key="1">
    <citation type="submission" date="2015-07" db="EMBL/GenBank/DDBJ databases">
        <authorList>
            <person name="Noorani M."/>
        </authorList>
    </citation>
    <scope>NUCLEOTIDE SEQUENCE [LARGE SCALE GENOMIC DNA]</scope>
    <source>
        <strain evidence="4">BBA 69670</strain>
    </source>
</reference>
<evidence type="ECO:0000256" key="1">
    <source>
        <dbReference type="SAM" id="MobiDB-lite"/>
    </source>
</evidence>
<evidence type="ECO:0000313" key="4">
    <source>
        <dbReference type="EMBL" id="CUA75583.1"/>
    </source>
</evidence>
<feature type="signal peptide" evidence="2">
    <location>
        <begin position="1"/>
        <end position="17"/>
    </location>
</feature>
<keyword evidence="5" id="KW-1185">Reference proteome</keyword>
<dbReference type="Pfam" id="PF14622">
    <property type="entry name" value="Ribonucleas_3_3"/>
    <property type="match status" value="1"/>
</dbReference>
<proteinExistence type="predicted"/>